<evidence type="ECO:0000313" key="1">
    <source>
        <dbReference type="EMBL" id="HJG31858.1"/>
    </source>
</evidence>
<dbReference type="Pfam" id="PF13289">
    <property type="entry name" value="SIR2_2"/>
    <property type="match status" value="1"/>
</dbReference>
<gene>
    <name evidence="1" type="ORF">K8U80_10765</name>
</gene>
<organism evidence="1 2">
    <name type="scientific">Collinsella ihumii</name>
    <dbReference type="NCBI Taxonomy" id="1720204"/>
    <lineage>
        <taxon>Bacteria</taxon>
        <taxon>Bacillati</taxon>
        <taxon>Actinomycetota</taxon>
        <taxon>Coriobacteriia</taxon>
        <taxon>Coriobacteriales</taxon>
        <taxon>Coriobacteriaceae</taxon>
        <taxon>Collinsella</taxon>
    </lineage>
</organism>
<sequence length="298" mass="34174">MRKKTLLLGNGLNRTLEGSLSWSTLMELLGGRKIDSSLVPFPIQFEQIAAERGVSIGRRRTDPYNELRKDLKRIVENSESQPGEAHLAFRNIAMDHVITTNYDLVFESMYDCKLLITKPSSYKNYLTAVYKTQSIDFFHAHGVVKWQRTMCLSHEHYISLISKIRREFFKSESDENEEIFTGIVRQQKGATGTWPELLFTTDVAIVGLGLDFSEIDLWWLLAQRAAVFAPCHELTSRENRIVYYYIDKEGEREGNPQRESKLAALQALGVEPVAIPSTSYLEGYKQIARKLAEEWGTR</sequence>
<name>A0A921LTZ0_9ACTN</name>
<dbReference type="Proteomes" id="UP000746751">
    <property type="component" value="Unassembled WGS sequence"/>
</dbReference>
<proteinExistence type="predicted"/>
<comment type="caution">
    <text evidence="1">The sequence shown here is derived from an EMBL/GenBank/DDBJ whole genome shotgun (WGS) entry which is preliminary data.</text>
</comment>
<dbReference type="AlphaFoldDB" id="A0A921LTZ0"/>
<accession>A0A921LTZ0</accession>
<protein>
    <submittedName>
        <fullName evidence="1">SIR2 family protein</fullName>
    </submittedName>
</protein>
<reference evidence="1" key="1">
    <citation type="journal article" date="2021" name="PeerJ">
        <title>Extensive microbial diversity within the chicken gut microbiome revealed by metagenomics and culture.</title>
        <authorList>
            <person name="Gilroy R."/>
            <person name="Ravi A."/>
            <person name="Getino M."/>
            <person name="Pursley I."/>
            <person name="Horton D.L."/>
            <person name="Alikhan N.F."/>
            <person name="Baker D."/>
            <person name="Gharbi K."/>
            <person name="Hall N."/>
            <person name="Watson M."/>
            <person name="Adriaenssens E.M."/>
            <person name="Foster-Nyarko E."/>
            <person name="Jarju S."/>
            <person name="Secka A."/>
            <person name="Antonio M."/>
            <person name="Oren A."/>
            <person name="Chaudhuri R.R."/>
            <person name="La Ragione R."/>
            <person name="Hildebrand F."/>
            <person name="Pallen M.J."/>
        </authorList>
    </citation>
    <scope>NUCLEOTIDE SEQUENCE</scope>
    <source>
        <strain evidence="1">ChiGjej2B2-7701</strain>
    </source>
</reference>
<evidence type="ECO:0000313" key="2">
    <source>
        <dbReference type="Proteomes" id="UP000746751"/>
    </source>
</evidence>
<reference evidence="1" key="2">
    <citation type="submission" date="2021-09" db="EMBL/GenBank/DDBJ databases">
        <authorList>
            <person name="Gilroy R."/>
        </authorList>
    </citation>
    <scope>NUCLEOTIDE SEQUENCE</scope>
    <source>
        <strain evidence="1">ChiGjej2B2-7701</strain>
    </source>
</reference>
<dbReference type="EMBL" id="DYVF01000064">
    <property type="protein sequence ID" value="HJG31858.1"/>
    <property type="molecule type" value="Genomic_DNA"/>
</dbReference>